<evidence type="ECO:0000313" key="2">
    <source>
        <dbReference type="Proteomes" id="UP000559010"/>
    </source>
</evidence>
<dbReference type="AlphaFoldDB" id="A0A848J171"/>
<keyword evidence="2" id="KW-1185">Reference proteome</keyword>
<dbReference type="Proteomes" id="UP000559010">
    <property type="component" value="Unassembled WGS sequence"/>
</dbReference>
<accession>A0A848J171</accession>
<dbReference type="EMBL" id="JABBNU010000014">
    <property type="protein sequence ID" value="NMM50543.1"/>
    <property type="molecule type" value="Genomic_DNA"/>
</dbReference>
<comment type="caution">
    <text evidence="1">The sequence shown here is derived from an EMBL/GenBank/DDBJ whole genome shotgun (WGS) entry which is preliminary data.</text>
</comment>
<protein>
    <submittedName>
        <fullName evidence="1">DUF4905 domain-containing protein</fullName>
    </submittedName>
</protein>
<reference evidence="1 2" key="1">
    <citation type="submission" date="2020-04" db="EMBL/GenBank/DDBJ databases">
        <title>Flammeovirgaceae bacterium KN852 isolated from deep sea.</title>
        <authorList>
            <person name="Zhang D.-C."/>
        </authorList>
    </citation>
    <scope>NUCLEOTIDE SEQUENCE [LARGE SCALE GENOMIC DNA]</scope>
    <source>
        <strain evidence="1 2">KN852</strain>
    </source>
</reference>
<gene>
    <name evidence="1" type="ORF">HH304_19190</name>
</gene>
<organism evidence="1 2">
    <name type="scientific">Marinigracilibium pacificum</name>
    <dbReference type="NCBI Taxonomy" id="2729599"/>
    <lineage>
        <taxon>Bacteria</taxon>
        <taxon>Pseudomonadati</taxon>
        <taxon>Bacteroidota</taxon>
        <taxon>Cytophagia</taxon>
        <taxon>Cytophagales</taxon>
        <taxon>Flammeovirgaceae</taxon>
        <taxon>Marinigracilibium</taxon>
    </lineage>
</organism>
<sequence>MKEVLNSTFSYTFKYPVWQTVIGFPTNILGIEVRGEGFDEVSYYLFDTDLNELSPLTLNLDDPWWSRLAAISNGNIVLQEYSGEGNPEVKRVEIFNSGKKVAENNEVQFDYIDLTNGSLVFNSRNDDKNQFIFDHHENKFIPGDDDYNQKQAEGLIFPVQYPEGTEYFNDINEFLSLKSIKPCVGAVEYLETERFILISGYERIDKFFKHKLYIFDEEGSLLKEILLEKAGKGLSKDPYFIFNGKLFVIEDKNTISIYAV</sequence>
<evidence type="ECO:0000313" key="1">
    <source>
        <dbReference type="EMBL" id="NMM50543.1"/>
    </source>
</evidence>
<name>A0A848J171_9BACT</name>
<proteinExistence type="predicted"/>
<dbReference type="RefSeq" id="WP_169684909.1">
    <property type="nucleotide sequence ID" value="NZ_JABBNU010000014.1"/>
</dbReference>